<dbReference type="PATRIC" id="fig|1470200.3.peg.2126"/>
<protein>
    <recommendedName>
        <fullName evidence="2">GIY-YIG domain-containing protein</fullName>
    </recommendedName>
</protein>
<dbReference type="AlphaFoldDB" id="A0A0J0YSK0"/>
<gene>
    <name evidence="3" type="ORF">PL75_04825</name>
</gene>
<keyword evidence="4" id="KW-1185">Reference proteome</keyword>
<dbReference type="CDD" id="cd10456">
    <property type="entry name" value="GIY-YIG_UPF0213"/>
    <property type="match status" value="1"/>
</dbReference>
<comment type="similarity">
    <text evidence="1">Belongs to the UPF0213 family.</text>
</comment>
<dbReference type="EMBL" id="JTDO01000006">
    <property type="protein sequence ID" value="KLT73084.1"/>
    <property type="molecule type" value="Genomic_DNA"/>
</dbReference>
<evidence type="ECO:0000259" key="2">
    <source>
        <dbReference type="PROSITE" id="PS50164"/>
    </source>
</evidence>
<dbReference type="PROSITE" id="PS50164">
    <property type="entry name" value="GIY_YIG"/>
    <property type="match status" value="1"/>
</dbReference>
<dbReference type="Proteomes" id="UP000036027">
    <property type="component" value="Unassembled WGS sequence"/>
</dbReference>
<dbReference type="PANTHER" id="PTHR34477">
    <property type="entry name" value="UPF0213 PROTEIN YHBQ"/>
    <property type="match status" value="1"/>
</dbReference>
<feature type="domain" description="GIY-YIG" evidence="2">
    <location>
        <begin position="6"/>
        <end position="81"/>
    </location>
</feature>
<dbReference type="SUPFAM" id="SSF82771">
    <property type="entry name" value="GIY-YIG endonuclease"/>
    <property type="match status" value="1"/>
</dbReference>
<evidence type="ECO:0000256" key="1">
    <source>
        <dbReference type="ARBA" id="ARBA00007435"/>
    </source>
</evidence>
<dbReference type="Pfam" id="PF01541">
    <property type="entry name" value="GIY-YIG"/>
    <property type="match status" value="1"/>
</dbReference>
<organism evidence="3 4">
    <name type="scientific">Neisseria arctica</name>
    <dbReference type="NCBI Taxonomy" id="1470200"/>
    <lineage>
        <taxon>Bacteria</taxon>
        <taxon>Pseudomonadati</taxon>
        <taxon>Pseudomonadota</taxon>
        <taxon>Betaproteobacteria</taxon>
        <taxon>Neisseriales</taxon>
        <taxon>Neisseriaceae</taxon>
        <taxon>Neisseria</taxon>
    </lineage>
</organism>
<evidence type="ECO:0000313" key="4">
    <source>
        <dbReference type="Proteomes" id="UP000036027"/>
    </source>
</evidence>
<dbReference type="InterPro" id="IPR050190">
    <property type="entry name" value="UPF0213_domain"/>
</dbReference>
<dbReference type="InterPro" id="IPR000305">
    <property type="entry name" value="GIY-YIG_endonuc"/>
</dbReference>
<name>A0A0J0YSK0_9NEIS</name>
<sequence length="96" mass="10848">MVPSGGQWCVYLLLCRNGALYCGISNRPAARFNAHLSGKGARFTRINPPVSMRLVYSSLSRNEACRLEPRIKKLTSEQKRILWHSLPEYLPLTLSS</sequence>
<evidence type="ECO:0000313" key="3">
    <source>
        <dbReference type="EMBL" id="KLT73084.1"/>
    </source>
</evidence>
<dbReference type="InterPro" id="IPR035901">
    <property type="entry name" value="GIY-YIG_endonuc_sf"/>
</dbReference>
<dbReference type="STRING" id="1470200.PL75_04825"/>
<proteinExistence type="inferred from homology"/>
<dbReference type="Gene3D" id="3.40.1440.10">
    <property type="entry name" value="GIY-YIG endonuclease"/>
    <property type="match status" value="1"/>
</dbReference>
<accession>A0A0J0YSK0</accession>
<comment type="caution">
    <text evidence="3">The sequence shown here is derived from an EMBL/GenBank/DDBJ whole genome shotgun (WGS) entry which is preliminary data.</text>
</comment>
<reference evidence="3 4" key="1">
    <citation type="submission" date="2014-11" db="EMBL/GenBank/DDBJ databases">
        <title>Genome of a novel goose pathogen.</title>
        <authorList>
            <person name="Hansen C.M."/>
            <person name="Hueffer K."/>
            <person name="Choi S.C."/>
        </authorList>
    </citation>
    <scope>NUCLEOTIDE SEQUENCE [LARGE SCALE GENOMIC DNA]</scope>
    <source>
        <strain evidence="3 4">KH1503</strain>
    </source>
</reference>
<dbReference type="PANTHER" id="PTHR34477:SF1">
    <property type="entry name" value="UPF0213 PROTEIN YHBQ"/>
    <property type="match status" value="1"/>
</dbReference>